<evidence type="ECO:0000256" key="1">
    <source>
        <dbReference type="SAM" id="SignalP"/>
    </source>
</evidence>
<dbReference type="OrthoDB" id="947434at2"/>
<dbReference type="RefSeq" id="WP_123662186.1">
    <property type="nucleotide sequence ID" value="NZ_RARA01000011.1"/>
</dbReference>
<evidence type="ECO:0000259" key="2">
    <source>
        <dbReference type="Pfam" id="PF13568"/>
    </source>
</evidence>
<dbReference type="EMBL" id="RARA01000011">
    <property type="protein sequence ID" value="ROT47797.1"/>
    <property type="molecule type" value="Genomic_DNA"/>
</dbReference>
<evidence type="ECO:0000313" key="3">
    <source>
        <dbReference type="EMBL" id="ROT47797.1"/>
    </source>
</evidence>
<accession>A0A3N2QDC8</accession>
<feature type="chain" id="PRO_5018213634" evidence="1">
    <location>
        <begin position="22"/>
        <end position="243"/>
    </location>
</feature>
<gene>
    <name evidence="3" type="ORF">EDM02_00430</name>
</gene>
<name>A0A3N2QDC8_9BACT</name>
<protein>
    <submittedName>
        <fullName evidence="3">PorT family protein</fullName>
    </submittedName>
</protein>
<keyword evidence="1" id="KW-0732">Signal</keyword>
<feature type="domain" description="Outer membrane protein beta-barrel" evidence="2">
    <location>
        <begin position="26"/>
        <end position="199"/>
    </location>
</feature>
<reference evidence="3 4" key="1">
    <citation type="submission" date="2018-09" db="EMBL/GenBank/DDBJ databases">
        <title>Comparative Genomics of Wolbachia-Cardinium Dual Endosymbiosis in a Plant-Parasitic Nematode.</title>
        <authorList>
            <person name="Brown A.M.V."/>
            <person name="Wasala S.K."/>
            <person name="Howe D.K."/>
            <person name="Peetz A.B."/>
            <person name="Zasada I.A."/>
            <person name="Denver D.R."/>
        </authorList>
    </citation>
    <scope>NUCLEOTIDE SEQUENCE [LARGE SCALE GENOMIC DNA]</scope>
    <source>
        <strain evidence="3 4">Pp_1</strain>
    </source>
</reference>
<evidence type="ECO:0000313" key="4">
    <source>
        <dbReference type="Proteomes" id="UP000270927"/>
    </source>
</evidence>
<organism evidence="3 4">
    <name type="scientific">Candidatus Cardinium hertigii</name>
    <dbReference type="NCBI Taxonomy" id="247481"/>
    <lineage>
        <taxon>Bacteria</taxon>
        <taxon>Pseudomonadati</taxon>
        <taxon>Bacteroidota</taxon>
        <taxon>Cytophagia</taxon>
        <taxon>Cytophagales</taxon>
        <taxon>Amoebophilaceae</taxon>
        <taxon>Candidatus Cardinium</taxon>
    </lineage>
</organism>
<dbReference type="Pfam" id="PF13568">
    <property type="entry name" value="OMP_b-brl_2"/>
    <property type="match status" value="1"/>
</dbReference>
<keyword evidence="4" id="KW-1185">Reference proteome</keyword>
<dbReference type="InterPro" id="IPR025665">
    <property type="entry name" value="Beta-barrel_OMP_2"/>
</dbReference>
<sequence>MKGIRKTLVASVLAYSTALHAQAEVNPFSAGIKAGGSISPVWQKTDEAKFNTNKVESPFFDIPWFTASLYAEYAFTDYIGIGGEAGYMKQGGTLNEVSTTASSSSSSSIAYHGIFVPLSLYVYPMGREEEEGILKVYTGINGFYSFNEGISEKDKEASLTQEQKNEIIKFDVGGHLGLAYEFPIGVSVDLRGGLGFINKFDTKSNADQKVFKNVSDLKSMKSAFINLNVGYNIVSLFADSGQA</sequence>
<dbReference type="Proteomes" id="UP000270927">
    <property type="component" value="Unassembled WGS sequence"/>
</dbReference>
<proteinExistence type="predicted"/>
<dbReference type="AlphaFoldDB" id="A0A3N2QDC8"/>
<comment type="caution">
    <text evidence="3">The sequence shown here is derived from an EMBL/GenBank/DDBJ whole genome shotgun (WGS) entry which is preliminary data.</text>
</comment>
<feature type="signal peptide" evidence="1">
    <location>
        <begin position="1"/>
        <end position="21"/>
    </location>
</feature>